<feature type="coiled-coil region" evidence="1">
    <location>
        <begin position="868"/>
        <end position="923"/>
    </location>
</feature>
<protein>
    <recommendedName>
        <fullName evidence="3">DUF7603 domain-containing protein</fullName>
    </recommendedName>
</protein>
<evidence type="ECO:0000313" key="4">
    <source>
        <dbReference type="EMBL" id="RPB14943.1"/>
    </source>
</evidence>
<feature type="compositionally biased region" description="Low complexity" evidence="2">
    <location>
        <begin position="155"/>
        <end position="168"/>
    </location>
</feature>
<accession>A0A3N4KWM3</accession>
<feature type="compositionally biased region" description="Pro residues" evidence="2">
    <location>
        <begin position="11"/>
        <end position="20"/>
    </location>
</feature>
<keyword evidence="5" id="KW-1185">Reference proteome</keyword>
<name>A0A3N4KWM3_9PEZI</name>
<feature type="coiled-coil region" evidence="1">
    <location>
        <begin position="563"/>
        <end position="724"/>
    </location>
</feature>
<gene>
    <name evidence="4" type="ORF">P167DRAFT_552212</name>
</gene>
<reference evidence="4 5" key="1">
    <citation type="journal article" date="2018" name="Nat. Ecol. Evol.">
        <title>Pezizomycetes genomes reveal the molecular basis of ectomycorrhizal truffle lifestyle.</title>
        <authorList>
            <person name="Murat C."/>
            <person name="Payen T."/>
            <person name="Noel B."/>
            <person name="Kuo A."/>
            <person name="Morin E."/>
            <person name="Chen J."/>
            <person name="Kohler A."/>
            <person name="Krizsan K."/>
            <person name="Balestrini R."/>
            <person name="Da Silva C."/>
            <person name="Montanini B."/>
            <person name="Hainaut M."/>
            <person name="Levati E."/>
            <person name="Barry K.W."/>
            <person name="Belfiori B."/>
            <person name="Cichocki N."/>
            <person name="Clum A."/>
            <person name="Dockter R.B."/>
            <person name="Fauchery L."/>
            <person name="Guy J."/>
            <person name="Iotti M."/>
            <person name="Le Tacon F."/>
            <person name="Lindquist E.A."/>
            <person name="Lipzen A."/>
            <person name="Malagnac F."/>
            <person name="Mello A."/>
            <person name="Molinier V."/>
            <person name="Miyauchi S."/>
            <person name="Poulain J."/>
            <person name="Riccioni C."/>
            <person name="Rubini A."/>
            <person name="Sitrit Y."/>
            <person name="Splivallo R."/>
            <person name="Traeger S."/>
            <person name="Wang M."/>
            <person name="Zifcakova L."/>
            <person name="Wipf D."/>
            <person name="Zambonelli A."/>
            <person name="Paolocci F."/>
            <person name="Nowrousian M."/>
            <person name="Ottonello S."/>
            <person name="Baldrian P."/>
            <person name="Spatafora J.W."/>
            <person name="Henrissat B."/>
            <person name="Nagy L.G."/>
            <person name="Aury J.M."/>
            <person name="Wincker P."/>
            <person name="Grigoriev I.V."/>
            <person name="Bonfante P."/>
            <person name="Martin F.M."/>
        </authorList>
    </citation>
    <scope>NUCLEOTIDE SEQUENCE [LARGE SCALE GENOMIC DNA]</scope>
    <source>
        <strain evidence="4 5">CCBAS932</strain>
    </source>
</reference>
<evidence type="ECO:0000259" key="3">
    <source>
        <dbReference type="Pfam" id="PF24554"/>
    </source>
</evidence>
<organism evidence="4 5">
    <name type="scientific">Morchella conica CCBAS932</name>
    <dbReference type="NCBI Taxonomy" id="1392247"/>
    <lineage>
        <taxon>Eukaryota</taxon>
        <taxon>Fungi</taxon>
        <taxon>Dikarya</taxon>
        <taxon>Ascomycota</taxon>
        <taxon>Pezizomycotina</taxon>
        <taxon>Pezizomycetes</taxon>
        <taxon>Pezizales</taxon>
        <taxon>Morchellaceae</taxon>
        <taxon>Morchella</taxon>
    </lineage>
</organism>
<dbReference type="PANTHER" id="PTHR47357">
    <property type="entry name" value="COP1-INTERACTIVE PROTEIN 1"/>
    <property type="match status" value="1"/>
</dbReference>
<dbReference type="OrthoDB" id="5395440at2759"/>
<feature type="compositionally biased region" description="Polar residues" evidence="2">
    <location>
        <begin position="239"/>
        <end position="253"/>
    </location>
</feature>
<dbReference type="GO" id="GO:0005200">
    <property type="term" value="F:structural constituent of cytoskeleton"/>
    <property type="evidence" value="ECO:0007669"/>
    <property type="project" value="TreeGrafter"/>
</dbReference>
<dbReference type="GO" id="GO:0005856">
    <property type="term" value="C:cytoskeleton"/>
    <property type="evidence" value="ECO:0007669"/>
    <property type="project" value="TreeGrafter"/>
</dbReference>
<feature type="region of interest" description="Disordered" evidence="2">
    <location>
        <begin position="1"/>
        <end position="205"/>
    </location>
</feature>
<feature type="coiled-coil region" evidence="1">
    <location>
        <begin position="378"/>
        <end position="508"/>
    </location>
</feature>
<proteinExistence type="predicted"/>
<keyword evidence="1" id="KW-0175">Coiled coil</keyword>
<feature type="domain" description="DUF7603" evidence="3">
    <location>
        <begin position="682"/>
        <end position="790"/>
    </location>
</feature>
<dbReference type="PANTHER" id="PTHR47357:SF1">
    <property type="entry name" value="SPINDLE POLE BODY COMPONENT 110"/>
    <property type="match status" value="1"/>
</dbReference>
<feature type="coiled-coil region" evidence="1">
    <location>
        <begin position="771"/>
        <end position="823"/>
    </location>
</feature>
<evidence type="ECO:0000256" key="2">
    <source>
        <dbReference type="SAM" id="MobiDB-lite"/>
    </source>
</evidence>
<dbReference type="InParanoid" id="A0A3N4KWM3"/>
<dbReference type="AlphaFoldDB" id="A0A3N4KWM3"/>
<feature type="compositionally biased region" description="Polar residues" evidence="2">
    <location>
        <begin position="136"/>
        <end position="146"/>
    </location>
</feature>
<dbReference type="InterPro" id="IPR056023">
    <property type="entry name" value="DUF7603"/>
</dbReference>
<evidence type="ECO:0000313" key="5">
    <source>
        <dbReference type="Proteomes" id="UP000277580"/>
    </source>
</evidence>
<evidence type="ECO:0000256" key="1">
    <source>
        <dbReference type="SAM" id="Coils"/>
    </source>
</evidence>
<dbReference type="Proteomes" id="UP000277580">
    <property type="component" value="Unassembled WGS sequence"/>
</dbReference>
<dbReference type="STRING" id="1392247.A0A3N4KWM3"/>
<feature type="compositionally biased region" description="Low complexity" evidence="2">
    <location>
        <begin position="1"/>
        <end position="10"/>
    </location>
</feature>
<feature type="coiled-coil region" evidence="1">
    <location>
        <begin position="301"/>
        <end position="328"/>
    </location>
</feature>
<feature type="region of interest" description="Disordered" evidence="2">
    <location>
        <begin position="218"/>
        <end position="256"/>
    </location>
</feature>
<dbReference type="EMBL" id="ML119115">
    <property type="protein sequence ID" value="RPB14943.1"/>
    <property type="molecule type" value="Genomic_DNA"/>
</dbReference>
<dbReference type="Pfam" id="PF24554">
    <property type="entry name" value="DUF7603"/>
    <property type="match status" value="1"/>
</dbReference>
<feature type="compositionally biased region" description="Low complexity" evidence="2">
    <location>
        <begin position="42"/>
        <end position="62"/>
    </location>
</feature>
<sequence length="935" mass="104962">MDEHGPSTLPSLPPQSPPRPCEQLESPPFSSNSLVRRKPLLPSGGNQSPSLQQSLNKKSSSNRAQGLLEHSPPLDSGGIVIRDLDKFPHGDSPNLGQGRWAADSHGEFDIRVQLPTPRVYPPSPLTSHTSHARVWSESSVNKSNQHIDPPHRRPASTMASSSAASDSSPTIPANLNLPDVPFRSRSPSISETTEEANKPPRSPSARITSFLRWGSASDQGGIVPLSPSTSISERPAPSPKSTNTQQLYSSSRSIPPAIDIPRANAAVSDGLHSDSGVSFAPQTPSAIDAIEQEVRLVSADLAASIRREMELEDLIERLQAEAAERNGESKRTSDYFSDAGTSTRYLDSETKQEVDVDKMQRKAEQDISRVRLEMLSSIQEERERRKAVEARVKEMEEQSARRESAQFLTAGSSGRVKELEVGLEDARRRLAEERQMKENYEDLLTALRGELEELRNERDNLRDEIVPRLRARVEGLESETSELQKEEHSKMQQELLNLRNENASLASAIQVQASAIQTSAVQKQARQSIIGRPSRPVSLMGSPISTMPLALDFKDRETLAEKVKGIEEQRDALHSALKSLQERHRYENKRAKERIRALELERDKALQQTNRRYGKDREMSTIRKEMERLRRRADEAIESKVRCEKNLGTLKMDLEQAETETATLRALLQEHDSLAHSESQRAITKLMQGVAQVEAERDEAQVEAEAYRKRAESLQNSEKKHLAEERSLSIQLKISTERIGELAAQVRSQLESNNSLRDRLAEAIGRGEEDQKLSAQKINELQERLRVLEDKVLEAQQQTEEAVARHEEEVRKLKDTHTSQLRRLKTTAMGSPTGLAARSPLSPMLRSPRLEWTGFKKPSQSIPDSSRIEYLEKRVDELEKALGQADNEMAEVVGKMNTAQIEVMELQNERDESLRKTRKLQAEIEIERANFIKSV</sequence>